<evidence type="ECO:0000256" key="1">
    <source>
        <dbReference type="SAM" id="MobiDB-lite"/>
    </source>
</evidence>
<dbReference type="RefSeq" id="WP_014436924.1">
    <property type="nucleotide sequence ID" value="NC_017080.1"/>
</dbReference>
<dbReference type="eggNOG" id="ENOG50332YZ">
    <property type="taxonomic scope" value="Bacteria"/>
</dbReference>
<accession>I0IEL8</accession>
<keyword evidence="4" id="KW-1185">Reference proteome</keyword>
<dbReference type="PATRIC" id="fig|1142394.8.peg.1591"/>
<evidence type="ECO:0000256" key="2">
    <source>
        <dbReference type="SAM" id="SignalP"/>
    </source>
</evidence>
<dbReference type="OrthoDB" id="269761at2"/>
<evidence type="ECO:0000313" key="4">
    <source>
        <dbReference type="Proteomes" id="UP000007881"/>
    </source>
</evidence>
<dbReference type="KEGG" id="phm:PSMK_15470"/>
<reference evidence="3 4" key="1">
    <citation type="submission" date="2012-02" db="EMBL/GenBank/DDBJ databases">
        <title>Complete genome sequence of Phycisphaera mikurensis NBRC 102666.</title>
        <authorList>
            <person name="Ankai A."/>
            <person name="Hosoyama A."/>
            <person name="Terui Y."/>
            <person name="Sekine M."/>
            <person name="Fukai R."/>
            <person name="Kato Y."/>
            <person name="Nakamura S."/>
            <person name="Yamada-Narita S."/>
            <person name="Kawakoshi A."/>
            <person name="Fukunaga Y."/>
            <person name="Yamazaki S."/>
            <person name="Fujita N."/>
        </authorList>
    </citation>
    <scope>NUCLEOTIDE SEQUENCE [LARGE SCALE GENOMIC DNA]</scope>
    <source>
        <strain evidence="4">NBRC 102666 / KCTC 22515 / FYK2301M01</strain>
    </source>
</reference>
<feature type="signal peptide" evidence="2">
    <location>
        <begin position="1"/>
        <end position="21"/>
    </location>
</feature>
<name>I0IEL8_PHYMF</name>
<feature type="chain" id="PRO_5003629187" evidence="2">
    <location>
        <begin position="22"/>
        <end position="364"/>
    </location>
</feature>
<evidence type="ECO:0000313" key="3">
    <source>
        <dbReference type="EMBL" id="BAM03706.1"/>
    </source>
</evidence>
<protein>
    <submittedName>
        <fullName evidence="3">Uncharacterized protein</fullName>
    </submittedName>
</protein>
<keyword evidence="2" id="KW-0732">Signal</keyword>
<dbReference type="HOGENOM" id="CLU_760429_0_0_0"/>
<gene>
    <name evidence="3" type="ordered locus">PSMK_15470</name>
</gene>
<dbReference type="AlphaFoldDB" id="I0IEL8"/>
<feature type="region of interest" description="Disordered" evidence="1">
    <location>
        <begin position="48"/>
        <end position="71"/>
    </location>
</feature>
<proteinExistence type="predicted"/>
<sequence>MNHDKASLGLALLLAAAPAAADLVVTEVDGPPTGPLVRIQQLEREETGPTSFRYYAPRPASPTKRDPLVHDPRPQRAFEEVMAENEAAYFYRDRDLGQTFTVGDEGFRLGAITVRLQPVDVRGGGDPAGAKVSLQLMKVAGTPRVHDSGTPAATDRPAWATYAFRWPSDPGDRNAPDRAALMGYSDDAILGERFEHLHLASGGVVPDELETDDYMRWDLTGESEIFLEAGTTYAFVLLFDEPAPQGVARNIPLSNMNVLPGGKLDDVLPGGHMIRREGSDTTRENVFVRDLDPEEPGLQADPADVAAARASAEFPPAMSERLAIQPGTLGYPDVDTYRDLWFVMEAAEPAASARPAASDGRASH</sequence>
<dbReference type="EMBL" id="AP012338">
    <property type="protein sequence ID" value="BAM03706.1"/>
    <property type="molecule type" value="Genomic_DNA"/>
</dbReference>
<dbReference type="Proteomes" id="UP000007881">
    <property type="component" value="Chromosome"/>
</dbReference>
<organism evidence="3 4">
    <name type="scientific">Phycisphaera mikurensis (strain NBRC 102666 / KCTC 22515 / FYK2301M01)</name>
    <dbReference type="NCBI Taxonomy" id="1142394"/>
    <lineage>
        <taxon>Bacteria</taxon>
        <taxon>Pseudomonadati</taxon>
        <taxon>Planctomycetota</taxon>
        <taxon>Phycisphaerae</taxon>
        <taxon>Phycisphaerales</taxon>
        <taxon>Phycisphaeraceae</taxon>
        <taxon>Phycisphaera</taxon>
    </lineage>
</organism>